<protein>
    <submittedName>
        <fullName evidence="4">Ribosomal protein S2</fullName>
    </submittedName>
</protein>
<dbReference type="PANTHER" id="PTHR12534">
    <property type="entry name" value="30S RIBOSOMAL PROTEIN S2 PROKARYOTIC AND ORGANELLAR"/>
    <property type="match status" value="1"/>
</dbReference>
<keyword evidence="5" id="KW-1185">Reference proteome</keyword>
<dbReference type="Gene3D" id="3.40.50.10490">
    <property type="entry name" value="Glucose-6-phosphate isomerase like protein, domain 1"/>
    <property type="match status" value="1"/>
</dbReference>
<name>A0A6A7BRA6_9PEZI</name>
<dbReference type="AlphaFoldDB" id="A0A6A7BRA6"/>
<comment type="similarity">
    <text evidence="1">Belongs to the universal ribosomal protein uS2 family.</text>
</comment>
<dbReference type="SUPFAM" id="SSF52313">
    <property type="entry name" value="Ribosomal protein S2"/>
    <property type="match status" value="1"/>
</dbReference>
<keyword evidence="3" id="KW-0687">Ribonucleoprotein</keyword>
<evidence type="ECO:0000313" key="5">
    <source>
        <dbReference type="Proteomes" id="UP000799421"/>
    </source>
</evidence>
<evidence type="ECO:0000256" key="2">
    <source>
        <dbReference type="ARBA" id="ARBA00022980"/>
    </source>
</evidence>
<dbReference type="CDD" id="cd01425">
    <property type="entry name" value="RPS2"/>
    <property type="match status" value="1"/>
</dbReference>
<dbReference type="PROSITE" id="PS00962">
    <property type="entry name" value="RIBOSOMAL_S2_1"/>
    <property type="match status" value="1"/>
</dbReference>
<dbReference type="InterPro" id="IPR005706">
    <property type="entry name" value="Ribosomal_uS2_bac/mit/plastid"/>
</dbReference>
<dbReference type="HAMAP" id="MF_00291_B">
    <property type="entry name" value="Ribosomal_uS2_B"/>
    <property type="match status" value="1"/>
</dbReference>
<dbReference type="InterPro" id="IPR023591">
    <property type="entry name" value="Ribosomal_uS2_flav_dom_sf"/>
</dbReference>
<proteinExistence type="inferred from homology"/>
<evidence type="ECO:0000313" key="4">
    <source>
        <dbReference type="EMBL" id="KAF2857796.1"/>
    </source>
</evidence>
<keyword evidence="2 4" id="KW-0689">Ribosomal protein</keyword>
<dbReference type="EMBL" id="MU006027">
    <property type="protein sequence ID" value="KAF2857796.1"/>
    <property type="molecule type" value="Genomic_DNA"/>
</dbReference>
<dbReference type="InterPro" id="IPR001865">
    <property type="entry name" value="Ribosomal_uS2"/>
</dbReference>
<organism evidence="4 5">
    <name type="scientific">Piedraia hortae CBS 480.64</name>
    <dbReference type="NCBI Taxonomy" id="1314780"/>
    <lineage>
        <taxon>Eukaryota</taxon>
        <taxon>Fungi</taxon>
        <taxon>Dikarya</taxon>
        <taxon>Ascomycota</taxon>
        <taxon>Pezizomycotina</taxon>
        <taxon>Dothideomycetes</taxon>
        <taxon>Dothideomycetidae</taxon>
        <taxon>Capnodiales</taxon>
        <taxon>Piedraiaceae</taxon>
        <taxon>Piedraia</taxon>
    </lineage>
</organism>
<evidence type="ECO:0000256" key="3">
    <source>
        <dbReference type="ARBA" id="ARBA00023274"/>
    </source>
</evidence>
<dbReference type="GO" id="GO:0005763">
    <property type="term" value="C:mitochondrial small ribosomal subunit"/>
    <property type="evidence" value="ECO:0007669"/>
    <property type="project" value="TreeGrafter"/>
</dbReference>
<dbReference type="Pfam" id="PF00318">
    <property type="entry name" value="Ribosomal_S2"/>
    <property type="match status" value="1"/>
</dbReference>
<accession>A0A6A7BRA6</accession>
<dbReference type="Proteomes" id="UP000799421">
    <property type="component" value="Unassembled WGS sequence"/>
</dbReference>
<reference evidence="4" key="1">
    <citation type="journal article" date="2020" name="Stud. Mycol.">
        <title>101 Dothideomycetes genomes: a test case for predicting lifestyles and emergence of pathogens.</title>
        <authorList>
            <person name="Haridas S."/>
            <person name="Albert R."/>
            <person name="Binder M."/>
            <person name="Bloem J."/>
            <person name="Labutti K."/>
            <person name="Salamov A."/>
            <person name="Andreopoulos B."/>
            <person name="Baker S."/>
            <person name="Barry K."/>
            <person name="Bills G."/>
            <person name="Bluhm B."/>
            <person name="Cannon C."/>
            <person name="Castanera R."/>
            <person name="Culley D."/>
            <person name="Daum C."/>
            <person name="Ezra D."/>
            <person name="Gonzalez J."/>
            <person name="Henrissat B."/>
            <person name="Kuo A."/>
            <person name="Liang C."/>
            <person name="Lipzen A."/>
            <person name="Lutzoni F."/>
            <person name="Magnuson J."/>
            <person name="Mondo S."/>
            <person name="Nolan M."/>
            <person name="Ohm R."/>
            <person name="Pangilinan J."/>
            <person name="Park H.-J."/>
            <person name="Ramirez L."/>
            <person name="Alfaro M."/>
            <person name="Sun H."/>
            <person name="Tritt A."/>
            <person name="Yoshinaga Y."/>
            <person name="Zwiers L.-H."/>
            <person name="Turgeon B."/>
            <person name="Goodwin S."/>
            <person name="Spatafora J."/>
            <person name="Crous P."/>
            <person name="Grigoriev I."/>
        </authorList>
    </citation>
    <scope>NUCLEOTIDE SEQUENCE</scope>
    <source>
        <strain evidence="4">CBS 480.64</strain>
    </source>
</reference>
<dbReference type="GO" id="GO:0003735">
    <property type="term" value="F:structural constituent of ribosome"/>
    <property type="evidence" value="ECO:0007669"/>
    <property type="project" value="InterPro"/>
</dbReference>
<dbReference type="InterPro" id="IPR018130">
    <property type="entry name" value="Ribosomal_uS2_CS"/>
</dbReference>
<dbReference type="GO" id="GO:0006412">
    <property type="term" value="P:translation"/>
    <property type="evidence" value="ECO:0007669"/>
    <property type="project" value="InterPro"/>
</dbReference>
<dbReference type="PANTHER" id="PTHR12534:SF0">
    <property type="entry name" value="SMALL RIBOSOMAL SUBUNIT PROTEIN US2M"/>
    <property type="match status" value="1"/>
</dbReference>
<dbReference type="PRINTS" id="PR00395">
    <property type="entry name" value="RIBOSOMALS2"/>
</dbReference>
<gene>
    <name evidence="4" type="ORF">K470DRAFT_260444</name>
</gene>
<dbReference type="OrthoDB" id="2320368at2759"/>
<sequence length="310" mass="34437">MIVRPLRLCNAKSEAQQKLMAIFMPPSPANIGYIRRWLSSEGPPDTVKQDWEFFQFQKRLLDPIGSQVAPHYRPHELLSRPPRAQDVSLELLMASQAHLGHATGLWHPANAKYIYGVRGETDPIHIIALDTTAAHLRRAAKVVKGVCEQAGLVLFVGSRPGQARAVVNAAELAGGCHLFTKWTPGTITNRQHLLHRCQKKAVDNEDQEVACSEDELRDHGALKPDLVVCLNPLENYVLLHECALNNIPTVGIIDTDCNPAWVTYPIPANDDSLRSVYVIAAVLGQAGKEGRDERIRRERMGADGWSQNYV</sequence>
<evidence type="ECO:0000256" key="1">
    <source>
        <dbReference type="ARBA" id="ARBA00006242"/>
    </source>
</evidence>